<feature type="non-terminal residue" evidence="1">
    <location>
        <position position="80"/>
    </location>
</feature>
<dbReference type="AlphaFoldDB" id="A0A0F9CAZ1"/>
<proteinExistence type="predicted"/>
<name>A0A0F9CAZ1_9ZZZZ</name>
<reference evidence="1" key="1">
    <citation type="journal article" date="2015" name="Nature">
        <title>Complex archaea that bridge the gap between prokaryotes and eukaryotes.</title>
        <authorList>
            <person name="Spang A."/>
            <person name="Saw J.H."/>
            <person name="Jorgensen S.L."/>
            <person name="Zaremba-Niedzwiedzka K."/>
            <person name="Martijn J."/>
            <person name="Lind A.E."/>
            <person name="van Eijk R."/>
            <person name="Schleper C."/>
            <person name="Guy L."/>
            <person name="Ettema T.J."/>
        </authorList>
    </citation>
    <scope>NUCLEOTIDE SEQUENCE</scope>
</reference>
<evidence type="ECO:0000313" key="1">
    <source>
        <dbReference type="EMBL" id="KKL23567.1"/>
    </source>
</evidence>
<accession>A0A0F9CAZ1</accession>
<gene>
    <name evidence="1" type="ORF">LCGC14_2424110</name>
</gene>
<organism evidence="1">
    <name type="scientific">marine sediment metagenome</name>
    <dbReference type="NCBI Taxonomy" id="412755"/>
    <lineage>
        <taxon>unclassified sequences</taxon>
        <taxon>metagenomes</taxon>
        <taxon>ecological metagenomes</taxon>
    </lineage>
</organism>
<dbReference type="EMBL" id="LAZR01036927">
    <property type="protein sequence ID" value="KKL23567.1"/>
    <property type="molecule type" value="Genomic_DNA"/>
</dbReference>
<protein>
    <submittedName>
        <fullName evidence="1">Uncharacterized protein</fullName>
    </submittedName>
</protein>
<comment type="caution">
    <text evidence="1">The sequence shown here is derived from an EMBL/GenBank/DDBJ whole genome shotgun (WGS) entry which is preliminary data.</text>
</comment>
<sequence length="80" mass="9135">MGPLRVSPQQRLRINKDKQRITNHKARLCQLLQGAPDARADGREGGYRERRRRPCVGQATSRFPRFLHSEPQVWGATSLG</sequence>